<dbReference type="Gene3D" id="2.30.30.220">
    <property type="entry name" value="SspB-like"/>
    <property type="match status" value="1"/>
</dbReference>
<dbReference type="eggNOG" id="COG3814">
    <property type="taxonomic scope" value="Bacteria"/>
</dbReference>
<dbReference type="InterPro" id="IPR007481">
    <property type="entry name" value="SspB"/>
</dbReference>
<proteinExistence type="predicted"/>
<keyword evidence="3" id="KW-1185">Reference proteome</keyword>
<dbReference type="STRING" id="314225.ELI_09575"/>
<dbReference type="EMBL" id="CP000157">
    <property type="protein sequence ID" value="ABC64007.1"/>
    <property type="molecule type" value="Genomic_DNA"/>
</dbReference>
<organism evidence="2 3">
    <name type="scientific">Erythrobacter litoralis (strain HTCC2594)</name>
    <dbReference type="NCBI Taxonomy" id="314225"/>
    <lineage>
        <taxon>Bacteria</taxon>
        <taxon>Pseudomonadati</taxon>
        <taxon>Pseudomonadota</taxon>
        <taxon>Alphaproteobacteria</taxon>
        <taxon>Sphingomonadales</taxon>
        <taxon>Erythrobacteraceae</taxon>
        <taxon>Erythrobacter/Porphyrobacter group</taxon>
        <taxon>Erythrobacter</taxon>
    </lineage>
</organism>
<gene>
    <name evidence="2" type="ordered locus">ELI_09575</name>
</gene>
<name>Q2N8I4_ERYLH</name>
<evidence type="ECO:0000313" key="2">
    <source>
        <dbReference type="EMBL" id="ABC64007.1"/>
    </source>
</evidence>
<feature type="region of interest" description="Disordered" evidence="1">
    <location>
        <begin position="155"/>
        <end position="195"/>
    </location>
</feature>
<evidence type="ECO:0000313" key="3">
    <source>
        <dbReference type="Proteomes" id="UP000008808"/>
    </source>
</evidence>
<dbReference type="Proteomes" id="UP000008808">
    <property type="component" value="Chromosome"/>
</dbReference>
<dbReference type="KEGG" id="eli:ELI_09575"/>
<dbReference type="Pfam" id="PF04386">
    <property type="entry name" value="SspB"/>
    <property type="match status" value="1"/>
</dbReference>
<evidence type="ECO:0008006" key="4">
    <source>
        <dbReference type="Google" id="ProtNLM"/>
    </source>
</evidence>
<accession>Q2N8I4</accession>
<sequence length="195" mass="21474">MGAGYSFQRRIYKHSALDRGRGYRQLKHMTEDTPDSLIPYDEIVQEALRAVVGRVLGEIQETGSELPGSHHFYITFKTGAPGVDIPQNLRERFPDEMTIVLQNKFWDLNVTDEGFSVGLSFNQVPAQLAIPFAAITAFVDPAVDFGLQFQATVADMAPEQHEDPENDEAEQGGGPAVSDSEDGSNVVTVDFGKKK</sequence>
<dbReference type="AlphaFoldDB" id="Q2N8I4"/>
<dbReference type="SUPFAM" id="SSF101738">
    <property type="entry name" value="SspB-like"/>
    <property type="match status" value="1"/>
</dbReference>
<dbReference type="HOGENOM" id="CLU_106715_1_0_5"/>
<protein>
    <recommendedName>
        <fullName evidence="4">Stringent starvation protein B</fullName>
    </recommendedName>
</protein>
<evidence type="ECO:0000256" key="1">
    <source>
        <dbReference type="SAM" id="MobiDB-lite"/>
    </source>
</evidence>
<reference evidence="3" key="1">
    <citation type="journal article" date="2009" name="J. Bacteriol.">
        <title>Complete genome sequence of Erythrobacter litoralis HTCC2594.</title>
        <authorList>
            <person name="Oh H.M."/>
            <person name="Giovannoni S.J."/>
            <person name="Ferriera S."/>
            <person name="Johnson J."/>
            <person name="Cho J.C."/>
        </authorList>
    </citation>
    <scope>NUCLEOTIDE SEQUENCE [LARGE SCALE GENOMIC DNA]</scope>
    <source>
        <strain evidence="3">HTCC2594</strain>
    </source>
</reference>
<dbReference type="InterPro" id="IPR036760">
    <property type="entry name" value="SspB-like_sf"/>
</dbReference>